<dbReference type="Pfam" id="PF02834">
    <property type="entry name" value="LigT_PEase"/>
    <property type="match status" value="2"/>
</dbReference>
<dbReference type="Proteomes" id="UP000199598">
    <property type="component" value="Unassembled WGS sequence"/>
</dbReference>
<evidence type="ECO:0000259" key="3">
    <source>
        <dbReference type="Pfam" id="PF02834"/>
    </source>
</evidence>
<comment type="similarity">
    <text evidence="2">Belongs to the 2H phosphoesterase superfamily. ThpR family.</text>
</comment>
<keyword evidence="1 2" id="KW-0378">Hydrolase</keyword>
<keyword evidence="5" id="KW-1185">Reference proteome</keyword>
<gene>
    <name evidence="4" type="ORF">SAMN04488518_10137</name>
</gene>
<dbReference type="InterPro" id="IPR009097">
    <property type="entry name" value="Cyclic_Pdiesterase"/>
</dbReference>
<evidence type="ECO:0000256" key="1">
    <source>
        <dbReference type="ARBA" id="ARBA00022801"/>
    </source>
</evidence>
<comment type="caution">
    <text evidence="4">The sequence shown here is derived from an EMBL/GenBank/DDBJ whole genome shotgun (WGS) entry which is preliminary data.</text>
</comment>
<keyword evidence="4" id="KW-0436">Ligase</keyword>
<evidence type="ECO:0000256" key="2">
    <source>
        <dbReference type="HAMAP-Rule" id="MF_01940"/>
    </source>
</evidence>
<feature type="domain" description="Phosphoesterase HXTX" evidence="3">
    <location>
        <begin position="13"/>
        <end position="83"/>
    </location>
</feature>
<proteinExistence type="inferred from homology"/>
<comment type="catalytic activity">
    <reaction evidence="2">
        <text>a 3'-end 2',3'-cyclophospho-ribonucleotide-RNA + H2O = a 3'-end 2'-phospho-ribonucleotide-RNA + H(+)</text>
        <dbReference type="Rhea" id="RHEA:11828"/>
        <dbReference type="Rhea" id="RHEA-COMP:10464"/>
        <dbReference type="Rhea" id="RHEA-COMP:17353"/>
        <dbReference type="ChEBI" id="CHEBI:15377"/>
        <dbReference type="ChEBI" id="CHEBI:15378"/>
        <dbReference type="ChEBI" id="CHEBI:83064"/>
        <dbReference type="ChEBI" id="CHEBI:173113"/>
        <dbReference type="EC" id="3.1.4.58"/>
    </reaction>
</comment>
<dbReference type="PANTHER" id="PTHR35561">
    <property type="entry name" value="RNA 2',3'-CYCLIC PHOSPHODIESTERASE"/>
    <property type="match status" value="1"/>
</dbReference>
<feature type="active site" description="Proton acceptor" evidence="2">
    <location>
        <position position="120"/>
    </location>
</feature>
<dbReference type="HAMAP" id="MF_01940">
    <property type="entry name" value="RNA_CPDase"/>
    <property type="match status" value="1"/>
</dbReference>
<name>A0A1I3UWX8_9HYPH</name>
<protein>
    <recommendedName>
        <fullName evidence="2">RNA 2',3'-cyclic phosphodiesterase</fullName>
        <shortName evidence="2">RNA 2',3'-CPDase</shortName>
        <ecNumber evidence="2">3.1.4.58</ecNumber>
    </recommendedName>
</protein>
<feature type="short sequence motif" description="HXTX 2" evidence="2">
    <location>
        <begin position="120"/>
        <end position="123"/>
    </location>
</feature>
<dbReference type="PANTHER" id="PTHR35561:SF1">
    <property type="entry name" value="RNA 2',3'-CYCLIC PHOSPHODIESTERASE"/>
    <property type="match status" value="1"/>
</dbReference>
<feature type="active site" description="Proton donor" evidence="2">
    <location>
        <position position="37"/>
    </location>
</feature>
<evidence type="ECO:0000313" key="4">
    <source>
        <dbReference type="EMBL" id="SFJ86596.1"/>
    </source>
</evidence>
<accession>A0A1I3UWX8</accession>
<feature type="domain" description="Phosphoesterase HXTX" evidence="3">
    <location>
        <begin position="89"/>
        <end position="165"/>
    </location>
</feature>
<dbReference type="EMBL" id="FOSK01000001">
    <property type="protein sequence ID" value="SFJ86596.1"/>
    <property type="molecule type" value="Genomic_DNA"/>
</dbReference>
<dbReference type="EC" id="3.1.4.58" evidence="2"/>
<dbReference type="SUPFAM" id="SSF55144">
    <property type="entry name" value="LigT-like"/>
    <property type="match status" value="1"/>
</dbReference>
<organism evidence="4 5">
    <name type="scientific">Pseudovibrio ascidiaceicola</name>
    <dbReference type="NCBI Taxonomy" id="285279"/>
    <lineage>
        <taxon>Bacteria</taxon>
        <taxon>Pseudomonadati</taxon>
        <taxon>Pseudomonadota</taxon>
        <taxon>Alphaproteobacteria</taxon>
        <taxon>Hyphomicrobiales</taxon>
        <taxon>Stappiaceae</taxon>
        <taxon>Pseudovibrio</taxon>
    </lineage>
</organism>
<feature type="short sequence motif" description="HXTX 1" evidence="2">
    <location>
        <begin position="37"/>
        <end position="40"/>
    </location>
</feature>
<evidence type="ECO:0000313" key="5">
    <source>
        <dbReference type="Proteomes" id="UP000199598"/>
    </source>
</evidence>
<reference evidence="4 5" key="1">
    <citation type="submission" date="2016-10" db="EMBL/GenBank/DDBJ databases">
        <authorList>
            <person name="Varghese N."/>
            <person name="Submissions S."/>
        </authorList>
    </citation>
    <scope>NUCLEOTIDE SEQUENCE [LARGE SCALE GENOMIC DNA]</scope>
    <source>
        <strain evidence="4 5">DSM 16392</strain>
    </source>
</reference>
<dbReference type="NCBIfam" id="TIGR02258">
    <property type="entry name" value="2_5_ligase"/>
    <property type="match status" value="1"/>
</dbReference>
<dbReference type="InterPro" id="IPR004175">
    <property type="entry name" value="RNA_CPDase"/>
</dbReference>
<comment type="function">
    <text evidence="2">Hydrolyzes RNA 2',3'-cyclic phosphodiester to an RNA 2'-phosphomonoester.</text>
</comment>
<dbReference type="GO" id="GO:0016874">
    <property type="term" value="F:ligase activity"/>
    <property type="evidence" value="ECO:0007669"/>
    <property type="project" value="UniProtKB-KW"/>
</dbReference>
<sequence>MPRLFTGLELPSGTGMMLSLMRGGLRGARWIDPENYHITLRFIGDIDDRIADEVTYELARVHRAPLTIKLTGLGSFGGAKPHALWARVEPTQELAELQAEQERILQRLGLQAARRKYMPHVTLARLRGTSPAELAHWLEMRGEFSAPAFTAGRFVLFSAKAAVGGGPYLVEESYPLAA</sequence>
<dbReference type="Gene3D" id="3.90.1140.10">
    <property type="entry name" value="Cyclic phosphodiesterase"/>
    <property type="match status" value="1"/>
</dbReference>
<dbReference type="InterPro" id="IPR014051">
    <property type="entry name" value="Phosphoesterase_HXTX"/>
</dbReference>
<dbReference type="RefSeq" id="WP_093515870.1">
    <property type="nucleotide sequence ID" value="NZ_FOSK01000001.1"/>
</dbReference>